<keyword evidence="1" id="KW-0472">Membrane</keyword>
<gene>
    <name evidence="2" type="ORF">ACFPYI_21100</name>
</gene>
<evidence type="ECO:0000256" key="1">
    <source>
        <dbReference type="SAM" id="Phobius"/>
    </source>
</evidence>
<sequence>MASLPGNAIFYGVLIAPGFVAVMTAVSLAAIEDDIKQFVLLVWSLVSSLLIDALFIGAYQIFVEPITSFSQFQGILFDPAFRIGYILVIFAVSLFVGVMYAAAILIDLPGILRGIIQAKMQVSYSRRQPWENYLKHADQVMVKTSDDQLYIGDVSGWSRSNRQKELRITDPHRYNEKEQEFEPVGGPEQLFLNDDIKRITVLKTDQILSIRERVWGGMVAFGSWLDPRESWIDPRDSGNQPDPDTE</sequence>
<keyword evidence="1" id="KW-1133">Transmembrane helix</keyword>
<feature type="transmembrane region" description="Helical" evidence="1">
    <location>
        <begin position="6"/>
        <end position="31"/>
    </location>
</feature>
<protein>
    <submittedName>
        <fullName evidence="2">DUF6338 family protein</fullName>
    </submittedName>
</protein>
<evidence type="ECO:0000313" key="3">
    <source>
        <dbReference type="Proteomes" id="UP001596099"/>
    </source>
</evidence>
<dbReference type="AlphaFoldDB" id="A0ABD5RTT2"/>
<comment type="caution">
    <text evidence="2">The sequence shown here is derived from an EMBL/GenBank/DDBJ whole genome shotgun (WGS) entry which is preliminary data.</text>
</comment>
<organism evidence="2 3">
    <name type="scientific">Halomarina salina</name>
    <dbReference type="NCBI Taxonomy" id="1872699"/>
    <lineage>
        <taxon>Archaea</taxon>
        <taxon>Methanobacteriati</taxon>
        <taxon>Methanobacteriota</taxon>
        <taxon>Stenosarchaea group</taxon>
        <taxon>Halobacteria</taxon>
        <taxon>Halobacteriales</taxon>
        <taxon>Natronomonadaceae</taxon>
        <taxon>Halomarina</taxon>
    </lineage>
</organism>
<feature type="transmembrane region" description="Helical" evidence="1">
    <location>
        <begin position="83"/>
        <end position="106"/>
    </location>
</feature>
<accession>A0ABD5RTT2</accession>
<dbReference type="InterPro" id="IPR045919">
    <property type="entry name" value="DUF6338"/>
</dbReference>
<reference evidence="2 3" key="1">
    <citation type="journal article" date="2019" name="Int. J. Syst. Evol. Microbiol.">
        <title>The Global Catalogue of Microorganisms (GCM) 10K type strain sequencing project: providing services to taxonomists for standard genome sequencing and annotation.</title>
        <authorList>
            <consortium name="The Broad Institute Genomics Platform"/>
            <consortium name="The Broad Institute Genome Sequencing Center for Infectious Disease"/>
            <person name="Wu L."/>
            <person name="Ma J."/>
        </authorList>
    </citation>
    <scope>NUCLEOTIDE SEQUENCE [LARGE SCALE GENOMIC DNA]</scope>
    <source>
        <strain evidence="2 3">CGMCC 1.12543</strain>
    </source>
</reference>
<dbReference type="RefSeq" id="WP_247421929.1">
    <property type="nucleotide sequence ID" value="NZ_JALLGW010000007.1"/>
</dbReference>
<keyword evidence="1" id="KW-0812">Transmembrane</keyword>
<name>A0ABD5RTT2_9EURY</name>
<proteinExistence type="predicted"/>
<keyword evidence="3" id="KW-1185">Reference proteome</keyword>
<dbReference type="Pfam" id="PF19865">
    <property type="entry name" value="DUF6338"/>
    <property type="match status" value="1"/>
</dbReference>
<dbReference type="EMBL" id="JBHSQH010000007">
    <property type="protein sequence ID" value="MFC5973828.1"/>
    <property type="molecule type" value="Genomic_DNA"/>
</dbReference>
<dbReference type="Proteomes" id="UP001596099">
    <property type="component" value="Unassembled WGS sequence"/>
</dbReference>
<feature type="transmembrane region" description="Helical" evidence="1">
    <location>
        <begin position="38"/>
        <end position="63"/>
    </location>
</feature>
<evidence type="ECO:0000313" key="2">
    <source>
        <dbReference type="EMBL" id="MFC5973828.1"/>
    </source>
</evidence>